<evidence type="ECO:0000256" key="1">
    <source>
        <dbReference type="SAM" id="MobiDB-lite"/>
    </source>
</evidence>
<organism evidence="2 3">
    <name type="scientific">Prymnesium parvum</name>
    <name type="common">Toxic golden alga</name>
    <dbReference type="NCBI Taxonomy" id="97485"/>
    <lineage>
        <taxon>Eukaryota</taxon>
        <taxon>Haptista</taxon>
        <taxon>Haptophyta</taxon>
        <taxon>Prymnesiophyceae</taxon>
        <taxon>Prymnesiales</taxon>
        <taxon>Prymnesiaceae</taxon>
        <taxon>Prymnesium</taxon>
    </lineage>
</organism>
<dbReference type="AlphaFoldDB" id="A0AB34IDM2"/>
<dbReference type="EMBL" id="JBGBPQ010000028">
    <property type="protein sequence ID" value="KAL1496706.1"/>
    <property type="molecule type" value="Genomic_DNA"/>
</dbReference>
<evidence type="ECO:0000313" key="2">
    <source>
        <dbReference type="EMBL" id="KAL1496706.1"/>
    </source>
</evidence>
<dbReference type="Proteomes" id="UP001515480">
    <property type="component" value="Unassembled WGS sequence"/>
</dbReference>
<keyword evidence="3" id="KW-1185">Reference proteome</keyword>
<sequence>MELAPISAPRWRPFASWRKDLLRRSMPFEMMYERPSFTSSDSFSNLYSPPGPKRPPEKREVEDHDYRSPVDALFDAVSRSSSTRSTPPAPRVRRHILGDSRTGRPEGQPC</sequence>
<comment type="caution">
    <text evidence="2">The sequence shown here is derived from an EMBL/GenBank/DDBJ whole genome shotgun (WGS) entry which is preliminary data.</text>
</comment>
<name>A0AB34IDM2_PRYPA</name>
<feature type="compositionally biased region" description="Polar residues" evidence="1">
    <location>
        <begin position="36"/>
        <end position="47"/>
    </location>
</feature>
<accession>A0AB34IDM2</accession>
<reference evidence="2 3" key="1">
    <citation type="journal article" date="2024" name="Science">
        <title>Giant polyketide synthase enzymes in the biosynthesis of giant marine polyether toxins.</title>
        <authorList>
            <person name="Fallon T.R."/>
            <person name="Shende V.V."/>
            <person name="Wierzbicki I.H."/>
            <person name="Pendleton A.L."/>
            <person name="Watervoot N.F."/>
            <person name="Auber R.P."/>
            <person name="Gonzalez D.J."/>
            <person name="Wisecaver J.H."/>
            <person name="Moore B.S."/>
        </authorList>
    </citation>
    <scope>NUCLEOTIDE SEQUENCE [LARGE SCALE GENOMIC DNA]</scope>
    <source>
        <strain evidence="2 3">12B1</strain>
    </source>
</reference>
<feature type="compositionally biased region" description="Low complexity" evidence="1">
    <location>
        <begin position="76"/>
        <end position="86"/>
    </location>
</feature>
<feature type="region of interest" description="Disordered" evidence="1">
    <location>
        <begin position="34"/>
        <end position="110"/>
    </location>
</feature>
<proteinExistence type="predicted"/>
<gene>
    <name evidence="2" type="ORF">AB1Y20_014299</name>
</gene>
<feature type="compositionally biased region" description="Basic and acidic residues" evidence="1">
    <location>
        <begin position="54"/>
        <end position="68"/>
    </location>
</feature>
<protein>
    <submittedName>
        <fullName evidence="2">Uncharacterized protein</fullName>
    </submittedName>
</protein>
<evidence type="ECO:0000313" key="3">
    <source>
        <dbReference type="Proteomes" id="UP001515480"/>
    </source>
</evidence>